<sequence>MFGLLSSLVASALVVLGVIFVHECGHYAAGRWVVGVPASDIRIVMGDVPQHVALRDGDEWISPEQFDRYEKRYREYDPDYRHLELYVGAGELVQTVGVVSVAAVLLRAGFDGVAASVIVISLLMTGFYLVFDVVTTVYSGHPAGDYSALWAASPPAAVAVLVGFLLPHVGLYLWI</sequence>
<organism evidence="2 3">
    <name type="scientific">Natronobacterium gregoryi</name>
    <dbReference type="NCBI Taxonomy" id="44930"/>
    <lineage>
        <taxon>Archaea</taxon>
        <taxon>Methanobacteriati</taxon>
        <taxon>Methanobacteriota</taxon>
        <taxon>Stenosarchaea group</taxon>
        <taxon>Halobacteria</taxon>
        <taxon>Halobacteriales</taxon>
        <taxon>Natrialbaceae</taxon>
        <taxon>Natronobacterium</taxon>
    </lineage>
</organism>
<feature type="transmembrane region" description="Helical" evidence="1">
    <location>
        <begin position="113"/>
        <end position="131"/>
    </location>
</feature>
<dbReference type="EMBL" id="FORO01000016">
    <property type="protein sequence ID" value="SFJ17933.1"/>
    <property type="molecule type" value="Genomic_DNA"/>
</dbReference>
<evidence type="ECO:0000256" key="1">
    <source>
        <dbReference type="SAM" id="Phobius"/>
    </source>
</evidence>
<name>A0A1I3P8V9_9EURY</name>
<protein>
    <submittedName>
        <fullName evidence="2">Uncharacterized protein</fullName>
    </submittedName>
</protein>
<gene>
    <name evidence="2" type="ORF">SAMN05443661_11674</name>
</gene>
<accession>A0A1I3P8V9</accession>
<evidence type="ECO:0000313" key="2">
    <source>
        <dbReference type="EMBL" id="SFJ17933.1"/>
    </source>
</evidence>
<keyword evidence="1" id="KW-1133">Transmembrane helix</keyword>
<dbReference type="RefSeq" id="WP_005579525.1">
    <property type="nucleotide sequence ID" value="NZ_FORO01000016.1"/>
</dbReference>
<feature type="transmembrane region" description="Helical" evidence="1">
    <location>
        <begin position="151"/>
        <end position="174"/>
    </location>
</feature>
<dbReference type="OrthoDB" id="202445at2157"/>
<evidence type="ECO:0000313" key="3">
    <source>
        <dbReference type="Proteomes" id="UP000182829"/>
    </source>
</evidence>
<keyword evidence="1" id="KW-0472">Membrane</keyword>
<dbReference type="Proteomes" id="UP000182829">
    <property type="component" value="Unassembled WGS sequence"/>
</dbReference>
<feature type="transmembrane region" description="Helical" evidence="1">
    <location>
        <begin position="85"/>
        <end position="106"/>
    </location>
</feature>
<proteinExistence type="predicted"/>
<reference evidence="2 3" key="1">
    <citation type="submission" date="2016-10" db="EMBL/GenBank/DDBJ databases">
        <authorList>
            <person name="de Groot N.N."/>
        </authorList>
    </citation>
    <scope>NUCLEOTIDE SEQUENCE [LARGE SCALE GENOMIC DNA]</scope>
    <source>
        <strain evidence="2 3">SP2</strain>
    </source>
</reference>
<dbReference type="GeneID" id="14208266"/>
<keyword evidence="1" id="KW-0812">Transmembrane</keyword>
<dbReference type="AlphaFoldDB" id="A0A1I3P8V9"/>